<protein>
    <submittedName>
        <fullName evidence="1">SFRICE_002495</fullName>
    </submittedName>
</protein>
<gene>
    <name evidence="1" type="ORF">SFRICE_002495</name>
</gene>
<dbReference type="EMBL" id="ODYU01008301">
    <property type="protein sequence ID" value="SOQ51769.1"/>
    <property type="molecule type" value="Genomic_DNA"/>
</dbReference>
<name>A0A2H1WFB2_SPOFR</name>
<proteinExistence type="predicted"/>
<accession>A0A2H1WFB2</accession>
<sequence length="164" mass="18954">MDDRVIKLDICMGITWVSSKPKLISCLWAGVLHRRPHHHLPSGEIAAKRRPIKRKKKNLQFNTASLSKIALKHLKTQKHTRSGPLPTTNYSFATKHRPIHSKCARLLKASICAVPFRACPRHYVTTSSTWNDTVQRRPWTPATPEEPQVRCRRFKKEYALFLKV</sequence>
<reference evidence="1" key="1">
    <citation type="submission" date="2016-07" db="EMBL/GenBank/DDBJ databases">
        <authorList>
            <person name="Bretaudeau A."/>
        </authorList>
    </citation>
    <scope>NUCLEOTIDE SEQUENCE</scope>
    <source>
        <strain evidence="1">Rice</strain>
        <tissue evidence="1">Whole body</tissue>
    </source>
</reference>
<dbReference type="AlphaFoldDB" id="A0A2H1WFB2"/>
<organism evidence="1">
    <name type="scientific">Spodoptera frugiperda</name>
    <name type="common">Fall armyworm</name>
    <dbReference type="NCBI Taxonomy" id="7108"/>
    <lineage>
        <taxon>Eukaryota</taxon>
        <taxon>Metazoa</taxon>
        <taxon>Ecdysozoa</taxon>
        <taxon>Arthropoda</taxon>
        <taxon>Hexapoda</taxon>
        <taxon>Insecta</taxon>
        <taxon>Pterygota</taxon>
        <taxon>Neoptera</taxon>
        <taxon>Endopterygota</taxon>
        <taxon>Lepidoptera</taxon>
        <taxon>Glossata</taxon>
        <taxon>Ditrysia</taxon>
        <taxon>Noctuoidea</taxon>
        <taxon>Noctuidae</taxon>
        <taxon>Amphipyrinae</taxon>
        <taxon>Spodoptera</taxon>
    </lineage>
</organism>
<evidence type="ECO:0000313" key="1">
    <source>
        <dbReference type="EMBL" id="SOQ51769.1"/>
    </source>
</evidence>